<feature type="region of interest" description="Disordered" evidence="6">
    <location>
        <begin position="634"/>
        <end position="655"/>
    </location>
</feature>
<dbReference type="InterPro" id="IPR000571">
    <property type="entry name" value="Znf_CCCH"/>
</dbReference>
<dbReference type="AlphaFoldDB" id="K0T3J2"/>
<feature type="region of interest" description="Disordered" evidence="6">
    <location>
        <begin position="985"/>
        <end position="1009"/>
    </location>
</feature>
<feature type="compositionally biased region" description="Basic and acidic residues" evidence="6">
    <location>
        <begin position="509"/>
        <end position="523"/>
    </location>
</feature>
<feature type="compositionally biased region" description="Polar residues" evidence="6">
    <location>
        <begin position="825"/>
        <end position="834"/>
    </location>
</feature>
<dbReference type="SUPFAM" id="SSF90229">
    <property type="entry name" value="CCCH zinc finger"/>
    <property type="match status" value="1"/>
</dbReference>
<gene>
    <name evidence="8" type="ORF">THAOC_14210</name>
</gene>
<dbReference type="PROSITE" id="PS50103">
    <property type="entry name" value="ZF_C3H1"/>
    <property type="match status" value="1"/>
</dbReference>
<evidence type="ECO:0000256" key="4">
    <source>
        <dbReference type="PROSITE-ProRule" id="PRU00723"/>
    </source>
</evidence>
<accession>K0T3J2</accession>
<dbReference type="Gene3D" id="1.20.120.1350">
    <property type="entry name" value="Pneumovirus matrix protein 2 (M2), zinc-binding domain"/>
    <property type="match status" value="1"/>
</dbReference>
<feature type="region of interest" description="Disordered" evidence="6">
    <location>
        <begin position="469"/>
        <end position="526"/>
    </location>
</feature>
<name>K0T3J2_THAOC</name>
<dbReference type="InterPro" id="IPR036855">
    <property type="entry name" value="Znf_CCCH_sf"/>
</dbReference>
<feature type="compositionally biased region" description="Basic and acidic residues" evidence="6">
    <location>
        <begin position="475"/>
        <end position="494"/>
    </location>
</feature>
<feature type="domain" description="C3H1-type" evidence="7">
    <location>
        <begin position="9"/>
        <end position="36"/>
    </location>
</feature>
<keyword evidence="2 4" id="KW-0863">Zinc-finger</keyword>
<evidence type="ECO:0000313" key="8">
    <source>
        <dbReference type="EMBL" id="EJK64997.1"/>
    </source>
</evidence>
<keyword evidence="5" id="KW-0175">Coiled coil</keyword>
<feature type="compositionally biased region" description="Polar residues" evidence="6">
    <location>
        <begin position="240"/>
        <end position="259"/>
    </location>
</feature>
<evidence type="ECO:0000256" key="2">
    <source>
        <dbReference type="ARBA" id="ARBA00022771"/>
    </source>
</evidence>
<organism evidence="8 9">
    <name type="scientific">Thalassiosira oceanica</name>
    <name type="common">Marine diatom</name>
    <dbReference type="NCBI Taxonomy" id="159749"/>
    <lineage>
        <taxon>Eukaryota</taxon>
        <taxon>Sar</taxon>
        <taxon>Stramenopiles</taxon>
        <taxon>Ochrophyta</taxon>
        <taxon>Bacillariophyta</taxon>
        <taxon>Coscinodiscophyceae</taxon>
        <taxon>Thalassiosirophycidae</taxon>
        <taxon>Thalassiosirales</taxon>
        <taxon>Thalassiosiraceae</taxon>
        <taxon>Thalassiosira</taxon>
    </lineage>
</organism>
<evidence type="ECO:0000313" key="9">
    <source>
        <dbReference type="Proteomes" id="UP000266841"/>
    </source>
</evidence>
<feature type="region of interest" description="Disordered" evidence="6">
    <location>
        <begin position="870"/>
        <end position="893"/>
    </location>
</feature>
<feature type="compositionally biased region" description="Basic and acidic residues" evidence="6">
    <location>
        <begin position="579"/>
        <end position="588"/>
    </location>
</feature>
<dbReference type="Proteomes" id="UP000266841">
    <property type="component" value="Unassembled WGS sequence"/>
</dbReference>
<feature type="non-terminal residue" evidence="8">
    <location>
        <position position="1022"/>
    </location>
</feature>
<keyword evidence="1 4" id="KW-0479">Metal-binding</keyword>
<feature type="region of interest" description="Disordered" evidence="6">
    <location>
        <begin position="38"/>
        <end position="120"/>
    </location>
</feature>
<keyword evidence="3 4" id="KW-0862">Zinc</keyword>
<dbReference type="EMBL" id="AGNL01016589">
    <property type="protein sequence ID" value="EJK64997.1"/>
    <property type="molecule type" value="Genomic_DNA"/>
</dbReference>
<evidence type="ECO:0000259" key="7">
    <source>
        <dbReference type="PROSITE" id="PS50103"/>
    </source>
</evidence>
<feature type="compositionally biased region" description="Basic residues" evidence="6">
    <location>
        <begin position="638"/>
        <end position="647"/>
    </location>
</feature>
<feature type="coiled-coil region" evidence="5">
    <location>
        <begin position="717"/>
        <end position="788"/>
    </location>
</feature>
<evidence type="ECO:0000256" key="1">
    <source>
        <dbReference type="ARBA" id="ARBA00022723"/>
    </source>
</evidence>
<dbReference type="Pfam" id="PF18345">
    <property type="entry name" value="zf_CCCH_4"/>
    <property type="match status" value="1"/>
</dbReference>
<feature type="compositionally biased region" description="Polar residues" evidence="6">
    <location>
        <begin position="544"/>
        <end position="568"/>
    </location>
</feature>
<sequence>MPHPSNKAPGSRRPCRFYLQGKCNKGASCPFAHVAVEDDAPSTSASSNNRKQKKKKKKNNAEDDNGPAIQNGLPSQNHEPLDRPASSDTPAKTKKSKSKNRKSKDAATETEMVEEQSPTRAELSAILSALRKHAECTQSNLSEMNEIMIQFGAKYAETQRAVNDLQVEILGLEAKMNQGQHKGPPVAVAGSTGERKQENNTSTTRDVSDVNGVMSTARVCTTSSDEIEGRAAPPDPKFAHSTNGNSSVAAPQVPTSVGTPINIKPMNIEQKAPLPRSAENQTVNGGAPKHGADSQAQNLRAKSRVPLVSPTWQEATTATSVQQPKPPPPLNELEDIVSGYSTYIIGPPKDYVTDLRNELDIETAKDFAEALGEGLEVIANMSSGRATGHDVDFYNKLFGKVVKDQRQFCEKLLAAILSTQPPTSLEADAAPDAGRVSGVSSSIASAQRTMTVRTKFEANVAKKFGFGVSNPSRLVSRDEHESVERQKRRQEEAAAKAAQKAKTKAKTTQRREAAKQEKPHQVEKPATLNKKYVNVCVEVDLGGSTDSSQPKTTATAVPIPTSESSTKASADGESSGPKKKSDPQDPKHPAPLSLSSIKRDKSTPFVDAASRPEPADPMPSGYKESIIFSEAGRALSNKSKRKGHRPRLSMSPHVSTKRLSSFIHSFPKATAANGRRVSTIFRLLQNESTLKLGRERLRLEKAAKDCQNDIHETVNKIEGLEKGIKSNKRQLVKWQEEREEEQRRIYFVYDVDLSDTSHANVETILQEIREEEEAIALEEDEQRQVEKVGLFERLKMLMEKDEEFDLTFQDAENGREVLVKARGPASQQQDVSKGSTDRSTRHNNRFVSIEEEGHFDFPLSCRIPPVAINKRPPGWVESDSDDDTGTDGDGKVTEIEDDEVKAIEDGFVSADEYKRSIYSSVLSAEESKQRAVMRLSDDDKIWLEVDAEARKIKMNEERRKKSESIEEARRKKAYQRSVMLQIAKQERNKVHAKRIRKKREDKIGHTKRDRDIRNTAKFIERL</sequence>
<dbReference type="GO" id="GO:0008270">
    <property type="term" value="F:zinc ion binding"/>
    <property type="evidence" value="ECO:0007669"/>
    <property type="project" value="UniProtKB-KW"/>
</dbReference>
<feature type="region of interest" description="Disordered" evidence="6">
    <location>
        <begin position="176"/>
        <end position="298"/>
    </location>
</feature>
<reference evidence="8 9" key="1">
    <citation type="journal article" date="2012" name="Genome Biol.">
        <title>Genome and low-iron response of an oceanic diatom adapted to chronic iron limitation.</title>
        <authorList>
            <person name="Lommer M."/>
            <person name="Specht M."/>
            <person name="Roy A.S."/>
            <person name="Kraemer L."/>
            <person name="Andreson R."/>
            <person name="Gutowska M.A."/>
            <person name="Wolf J."/>
            <person name="Bergner S.V."/>
            <person name="Schilhabel M.B."/>
            <person name="Klostermeier U.C."/>
            <person name="Beiko R.G."/>
            <person name="Rosenstiel P."/>
            <person name="Hippler M."/>
            <person name="Laroche J."/>
        </authorList>
    </citation>
    <scope>NUCLEOTIDE SEQUENCE [LARGE SCALE GENOMIC DNA]</scope>
    <source>
        <strain evidence="8 9">CCMP1005</strain>
    </source>
</reference>
<keyword evidence="9" id="KW-1185">Reference proteome</keyword>
<evidence type="ECO:0000256" key="3">
    <source>
        <dbReference type="ARBA" id="ARBA00022833"/>
    </source>
</evidence>
<comment type="caution">
    <text evidence="8">The sequence shown here is derived from an EMBL/GenBank/DDBJ whole genome shotgun (WGS) entry which is preliminary data.</text>
</comment>
<dbReference type="SMART" id="SM00356">
    <property type="entry name" value="ZnF_C3H1"/>
    <property type="match status" value="1"/>
</dbReference>
<feature type="compositionally biased region" description="Basic residues" evidence="6">
    <location>
        <begin position="92"/>
        <end position="102"/>
    </location>
</feature>
<proteinExistence type="predicted"/>
<feature type="compositionally biased region" description="Basic residues" evidence="6">
    <location>
        <begin position="499"/>
        <end position="508"/>
    </location>
</feature>
<feature type="region of interest" description="Disordered" evidence="6">
    <location>
        <begin position="821"/>
        <end position="843"/>
    </location>
</feature>
<protein>
    <recommendedName>
        <fullName evidence="7">C3H1-type domain-containing protein</fullName>
    </recommendedName>
</protein>
<feature type="zinc finger region" description="C3H1-type" evidence="4">
    <location>
        <begin position="9"/>
        <end position="36"/>
    </location>
</feature>
<feature type="region of interest" description="Disordered" evidence="6">
    <location>
        <begin position="541"/>
        <end position="622"/>
    </location>
</feature>
<feature type="compositionally biased region" description="Basic and acidic residues" evidence="6">
    <location>
        <begin position="998"/>
        <end position="1009"/>
    </location>
</feature>
<evidence type="ECO:0000256" key="6">
    <source>
        <dbReference type="SAM" id="MobiDB-lite"/>
    </source>
</evidence>
<dbReference type="OrthoDB" id="411372at2759"/>
<evidence type="ECO:0000256" key="5">
    <source>
        <dbReference type="SAM" id="Coils"/>
    </source>
</evidence>